<dbReference type="EMBL" id="QFVR01000031">
    <property type="protein sequence ID" value="PWI23741.1"/>
    <property type="molecule type" value="Genomic_DNA"/>
</dbReference>
<comment type="caution">
    <text evidence="1">The sequence shown here is derived from an EMBL/GenBank/DDBJ whole genome shotgun (WGS) entry which is preliminary data.</text>
</comment>
<sequence length="103" mass="12067">MKFTREIQINPFFDEVFVLFKLQLHRNTFTCKVKHLEGNQFELCEGETLLCEQVERYMDVSNEVLAIIDSLPELNDGELIEAFIELEKALLEPVQIERPNPLL</sequence>
<keyword evidence="2" id="KW-1185">Reference proteome</keyword>
<dbReference type="RefSeq" id="WP_109307344.1">
    <property type="nucleotide sequence ID" value="NZ_BJUF01000079.1"/>
</dbReference>
<protein>
    <submittedName>
        <fullName evidence="1">Uncharacterized protein</fullName>
    </submittedName>
</protein>
<proteinExistence type="predicted"/>
<dbReference type="Proteomes" id="UP000245938">
    <property type="component" value="Unassembled WGS sequence"/>
</dbReference>
<name>A0A2U3AH04_9BACL</name>
<accession>A0A2U3AH04</accession>
<evidence type="ECO:0000313" key="2">
    <source>
        <dbReference type="Proteomes" id="UP000245938"/>
    </source>
</evidence>
<organism evidence="1 2">
    <name type="scientific">Kurthia sibirica</name>
    <dbReference type="NCBI Taxonomy" id="202750"/>
    <lineage>
        <taxon>Bacteria</taxon>
        <taxon>Bacillati</taxon>
        <taxon>Bacillota</taxon>
        <taxon>Bacilli</taxon>
        <taxon>Bacillales</taxon>
        <taxon>Caryophanaceae</taxon>
        <taxon>Kurthia</taxon>
    </lineage>
</organism>
<reference evidence="1 2" key="1">
    <citation type="submission" date="2018-05" db="EMBL/GenBank/DDBJ databases">
        <title>Kurthia sibirica genome sequence.</title>
        <authorList>
            <person name="Maclea K.S."/>
            <person name="Goen A.E."/>
        </authorList>
    </citation>
    <scope>NUCLEOTIDE SEQUENCE [LARGE SCALE GENOMIC DNA]</scope>
    <source>
        <strain evidence="1 2">ATCC 49154</strain>
    </source>
</reference>
<evidence type="ECO:0000313" key="1">
    <source>
        <dbReference type="EMBL" id="PWI23741.1"/>
    </source>
</evidence>
<gene>
    <name evidence="1" type="ORF">DEX24_15725</name>
</gene>
<dbReference type="AlphaFoldDB" id="A0A2U3AH04"/>